<proteinExistence type="predicted"/>
<dbReference type="InterPro" id="IPR002654">
    <property type="entry name" value="Glyco_trans_25"/>
</dbReference>
<reference evidence="2 3" key="1">
    <citation type="submission" date="2016-04" db="EMBL/GenBank/DDBJ databases">
        <title>ATOL: Assembling a taxonomically balanced genome-scale reconstruction of the evolutionary history of the Enterobacteriaceae.</title>
        <authorList>
            <person name="Plunkett G.III."/>
            <person name="Neeno-Eckwall E.C."/>
            <person name="Glasner J.D."/>
            <person name="Perna N.T."/>
        </authorList>
    </citation>
    <scope>NUCLEOTIDE SEQUENCE [LARGE SCALE GENOMIC DNA]</scope>
    <source>
        <strain evidence="2 3">ATCC 35613</strain>
    </source>
</reference>
<protein>
    <submittedName>
        <fullName evidence="2">Glycosyltransferase involved in LPS biosynthesis</fullName>
    </submittedName>
</protein>
<feature type="domain" description="Glycosyl transferase family 25" evidence="1">
    <location>
        <begin position="2"/>
        <end position="175"/>
    </location>
</feature>
<dbReference type="RefSeq" id="WP_068907485.1">
    <property type="nucleotide sequence ID" value="NZ_LXEW01000012.1"/>
</dbReference>
<evidence type="ECO:0000313" key="3">
    <source>
        <dbReference type="Proteomes" id="UP000078224"/>
    </source>
</evidence>
<dbReference type="Proteomes" id="UP000078224">
    <property type="component" value="Unassembled WGS sequence"/>
</dbReference>
<dbReference type="Pfam" id="PF01755">
    <property type="entry name" value="Glyco_transf_25"/>
    <property type="match status" value="1"/>
</dbReference>
<sequence>MKNIVISIKNDNESRRNHVINEFKKSNVDFEFFDAITPEQITNTERETGINLSDSQLSPGGKGCLLSHIKIWKMAIENKNEYIAIFEDDIYLSPSSSIFLSNSKWIPSDIDIVKLEKYSKYFSRYNCKKTRTLDNRVLYEVKKCNLGTAGYIINIETAKKILNRLSSKKNILAIDIELFTPTLNNDINCFMIEPAICIQDFIFNNSKATSFPSFIMPKKNSMNTKKTFLTKIKKEISRLSPLSAIKKHVLSKKSTYR</sequence>
<dbReference type="AlphaFoldDB" id="A0A1B7K1L5"/>
<keyword evidence="3" id="KW-1185">Reference proteome</keyword>
<dbReference type="CDD" id="cd06532">
    <property type="entry name" value="Glyco_transf_25"/>
    <property type="match status" value="1"/>
</dbReference>
<organism evidence="2 3">
    <name type="scientific">Providencia heimbachae ATCC 35613</name>
    <dbReference type="NCBI Taxonomy" id="1354272"/>
    <lineage>
        <taxon>Bacteria</taxon>
        <taxon>Pseudomonadati</taxon>
        <taxon>Pseudomonadota</taxon>
        <taxon>Gammaproteobacteria</taxon>
        <taxon>Enterobacterales</taxon>
        <taxon>Morganellaceae</taxon>
        <taxon>Providencia</taxon>
    </lineage>
</organism>
<accession>A0A1B7K1L5</accession>
<dbReference type="EMBL" id="LXEW01000012">
    <property type="protein sequence ID" value="OAT54047.1"/>
    <property type="molecule type" value="Genomic_DNA"/>
</dbReference>
<gene>
    <name evidence="2" type="ORF">M998_0642</name>
</gene>
<keyword evidence="2" id="KW-0808">Transferase</keyword>
<evidence type="ECO:0000259" key="1">
    <source>
        <dbReference type="Pfam" id="PF01755"/>
    </source>
</evidence>
<comment type="caution">
    <text evidence="2">The sequence shown here is derived from an EMBL/GenBank/DDBJ whole genome shotgun (WGS) entry which is preliminary data.</text>
</comment>
<dbReference type="GO" id="GO:0016740">
    <property type="term" value="F:transferase activity"/>
    <property type="evidence" value="ECO:0007669"/>
    <property type="project" value="UniProtKB-KW"/>
</dbReference>
<dbReference type="PATRIC" id="fig|1354272.4.peg.660"/>
<dbReference type="OrthoDB" id="9816113at2"/>
<evidence type="ECO:0000313" key="2">
    <source>
        <dbReference type="EMBL" id="OAT54047.1"/>
    </source>
</evidence>
<name>A0A1B7K1L5_9GAMM</name>